<comment type="caution">
    <text evidence="2">The sequence shown here is derived from an EMBL/GenBank/DDBJ whole genome shotgun (WGS) entry which is preliminary data.</text>
</comment>
<dbReference type="InterPro" id="IPR015943">
    <property type="entry name" value="WD40/YVTN_repeat-like_dom_sf"/>
</dbReference>
<dbReference type="SUPFAM" id="SSF110296">
    <property type="entry name" value="Oligoxyloglucan reducing end-specific cellobiohydrolase"/>
    <property type="match status" value="2"/>
</dbReference>
<evidence type="ECO:0000259" key="1">
    <source>
        <dbReference type="Pfam" id="PF14870"/>
    </source>
</evidence>
<evidence type="ECO:0000313" key="3">
    <source>
        <dbReference type="Proteomes" id="UP000177579"/>
    </source>
</evidence>
<gene>
    <name evidence="2" type="ORF">A2531_05100</name>
</gene>
<feature type="domain" description="Photosynthesis system II assembly factor Ycf48/Hcf136-like" evidence="1">
    <location>
        <begin position="211"/>
        <end position="327"/>
    </location>
</feature>
<dbReference type="PANTHER" id="PTHR43739">
    <property type="entry name" value="XYLOGLUCANASE (EUROFUNG)"/>
    <property type="match status" value="1"/>
</dbReference>
<name>A0A1F5TMF9_9BACT</name>
<dbReference type="Proteomes" id="UP000177579">
    <property type="component" value="Unassembled WGS sequence"/>
</dbReference>
<dbReference type="EMBL" id="MFGO01000036">
    <property type="protein sequence ID" value="OGF40110.1"/>
    <property type="molecule type" value="Genomic_DNA"/>
</dbReference>
<proteinExistence type="predicted"/>
<reference evidence="2 3" key="1">
    <citation type="journal article" date="2016" name="Nat. Commun.">
        <title>Thousands of microbial genomes shed light on interconnected biogeochemical processes in an aquifer system.</title>
        <authorList>
            <person name="Anantharaman K."/>
            <person name="Brown C.T."/>
            <person name="Hug L.A."/>
            <person name="Sharon I."/>
            <person name="Castelle C.J."/>
            <person name="Probst A.J."/>
            <person name="Thomas B.C."/>
            <person name="Singh A."/>
            <person name="Wilkins M.J."/>
            <person name="Karaoz U."/>
            <person name="Brodie E.L."/>
            <person name="Williams K.H."/>
            <person name="Hubbard S.S."/>
            <person name="Banfield J.F."/>
        </authorList>
    </citation>
    <scope>NUCLEOTIDE SEQUENCE [LARGE SCALE GENOMIC DNA]</scope>
</reference>
<dbReference type="InterPro" id="IPR028203">
    <property type="entry name" value="PSII_CF48-like_dom"/>
</dbReference>
<dbReference type="Pfam" id="PF14870">
    <property type="entry name" value="PSII_BNR"/>
    <property type="match status" value="1"/>
</dbReference>
<sequence length="359" mass="39906">MHQIKKISFLFLLISILFVTSGCVSVKSTKDTSNVDGGIFKTFNKGDTWQQKVLIPTTSGKPGSFAGMSVSSMIIDPSDEKAVYFGSEANGLLYSYNGGEGWQPAGKLIQATIKSIAIDPSFKCTIYAAIGNRLYKSTDCNRSWSQVYYDNDVAAKVVHVVVDQYNSSNVYILISRGDVVKSSNGGQDWQTITRIKGGVQKMIINPNDSRKMYVVTSTQVFKTIDGGENWEEFNSLQDKMKELKLSNDIKDFVVTKSEEEKIFVATFYGLIKSSDGGNNWEKIELIPPEKKATINAIAINEKNPNEIYYVTNTTFFRSQDGGQNWATKKLPTTKAGWALLIDPTDPNIIYMGVKGFEKK</sequence>
<dbReference type="GO" id="GO:0010411">
    <property type="term" value="P:xyloglucan metabolic process"/>
    <property type="evidence" value="ECO:0007669"/>
    <property type="project" value="TreeGrafter"/>
</dbReference>
<dbReference type="PANTHER" id="PTHR43739:SF5">
    <property type="entry name" value="EXO-ALPHA-SIALIDASE"/>
    <property type="match status" value="1"/>
</dbReference>
<dbReference type="AlphaFoldDB" id="A0A1F5TMF9"/>
<protein>
    <recommendedName>
        <fullName evidence="1">Photosynthesis system II assembly factor Ycf48/Hcf136-like domain-containing protein</fullName>
    </recommendedName>
</protein>
<accession>A0A1F5TMF9</accession>
<dbReference type="InterPro" id="IPR052025">
    <property type="entry name" value="Xyloglucanase_GH74"/>
</dbReference>
<organism evidence="2 3">
    <name type="scientific">Candidatus Falkowbacteria bacterium RIFOXYD2_FULL_34_120</name>
    <dbReference type="NCBI Taxonomy" id="1798007"/>
    <lineage>
        <taxon>Bacteria</taxon>
        <taxon>Candidatus Falkowiibacteriota</taxon>
    </lineage>
</organism>
<dbReference type="PROSITE" id="PS51257">
    <property type="entry name" value="PROKAR_LIPOPROTEIN"/>
    <property type="match status" value="1"/>
</dbReference>
<evidence type="ECO:0000313" key="2">
    <source>
        <dbReference type="EMBL" id="OGF40110.1"/>
    </source>
</evidence>
<dbReference type="Gene3D" id="2.130.10.10">
    <property type="entry name" value="YVTN repeat-like/Quinoprotein amine dehydrogenase"/>
    <property type="match status" value="4"/>
</dbReference>